<protein>
    <submittedName>
        <fullName evidence="1">Uncharacterized protein</fullName>
    </submittedName>
</protein>
<keyword evidence="2" id="KW-1185">Reference proteome</keyword>
<dbReference type="EMBL" id="MW980071">
    <property type="protein sequence ID" value="QXV74735.1"/>
    <property type="molecule type" value="Genomic_DNA"/>
</dbReference>
<dbReference type="GeneID" id="77934216"/>
<evidence type="ECO:0000313" key="1">
    <source>
        <dbReference type="EMBL" id="QXV74735.1"/>
    </source>
</evidence>
<name>A0AAE8AVY7_9CAUD</name>
<dbReference type="Proteomes" id="UP000828722">
    <property type="component" value="Segment"/>
</dbReference>
<sequence>MTSVKAPIKRDHFRFWAGEVTMVIDGGNGELTPLTLKTNAMTIVKDKELITPNDIAKAQQTLQVSIYKTMGEEFAKVKDVLSVTILFTAYMGYLSQEQLAITVQQQAVDTKEGHPPAANDPYSK</sequence>
<accession>A0AAE8AVY7</accession>
<evidence type="ECO:0000313" key="2">
    <source>
        <dbReference type="Proteomes" id="UP000828722"/>
    </source>
</evidence>
<organism evidence="1 2">
    <name type="scientific">Rhizobium phage RHEph22</name>
    <dbReference type="NCBI Taxonomy" id="2836135"/>
    <lineage>
        <taxon>Viruses</taxon>
        <taxon>Duplodnaviria</taxon>
        <taxon>Heunggongvirae</taxon>
        <taxon>Uroviricota</taxon>
        <taxon>Caudoviricetes</taxon>
        <taxon>Schitoviridae</taxon>
        <taxon>Demetervirinae</taxon>
        <taxon>Acanvirus</taxon>
        <taxon>Acanvirus Rheph22</taxon>
    </lineage>
</organism>
<dbReference type="RefSeq" id="YP_010658273.1">
    <property type="nucleotide sequence ID" value="NC_070855.1"/>
</dbReference>
<proteinExistence type="predicted"/>
<reference evidence="1 2" key="1">
    <citation type="submission" date="2021-04" db="EMBL/GenBank/DDBJ databases">
        <title>The Hidden Diversity of Double-Stranded DNA Phages in the Symbiotic Bacterium Rhizobium.</title>
        <authorList>
            <person name="Santamaria R.I."/>
            <person name="Bustos P."/>
            <person name="Cauwenberghe J.V."/>
            <person name="Gonzalez V."/>
        </authorList>
    </citation>
    <scope>NUCLEOTIDE SEQUENCE [LARGE SCALE GENOMIC DNA]</scope>
</reference>
<dbReference type="KEGG" id="vg:77934216"/>